<evidence type="ECO:0000313" key="4">
    <source>
        <dbReference type="Proteomes" id="UP000011958"/>
    </source>
</evidence>
<dbReference type="PANTHER" id="PTHR45808">
    <property type="entry name" value="RHO GTPASE-ACTIVATING PROTEIN 68F"/>
    <property type="match status" value="1"/>
</dbReference>
<dbReference type="PROSITE" id="PS50191">
    <property type="entry name" value="CRAL_TRIO"/>
    <property type="match status" value="1"/>
</dbReference>
<dbReference type="Proteomes" id="UP000011958">
    <property type="component" value="Unassembled WGS sequence"/>
</dbReference>
<dbReference type="PANTHER" id="PTHR45808:SF2">
    <property type="entry name" value="RHO GTPASE-ACTIVATING PROTEIN 68F"/>
    <property type="match status" value="1"/>
</dbReference>
<dbReference type="Pfam" id="PF13716">
    <property type="entry name" value="CRAL_TRIO_2"/>
    <property type="match status" value="1"/>
</dbReference>
<dbReference type="GO" id="GO:0005938">
    <property type="term" value="C:cell cortex"/>
    <property type="evidence" value="ECO:0007669"/>
    <property type="project" value="UniProtKB-ARBA"/>
</dbReference>
<feature type="domain" description="CRAL-TRIO" evidence="1">
    <location>
        <begin position="12"/>
        <end position="174"/>
    </location>
</feature>
<dbReference type="AlphaFoldDB" id="M7NN59"/>
<dbReference type="SUPFAM" id="SSF52087">
    <property type="entry name" value="CRAL/TRIO domain"/>
    <property type="match status" value="1"/>
</dbReference>
<comment type="caution">
    <text evidence="3">The sequence shown here is derived from an EMBL/GenBank/DDBJ whole genome shotgun (WGS) entry which is preliminary data.</text>
</comment>
<dbReference type="InterPro" id="IPR001251">
    <property type="entry name" value="CRAL-TRIO_dom"/>
</dbReference>
<dbReference type="CDD" id="cd00159">
    <property type="entry name" value="RhoGAP"/>
    <property type="match status" value="1"/>
</dbReference>
<dbReference type="SMART" id="SM00324">
    <property type="entry name" value="RhoGAP"/>
    <property type="match status" value="1"/>
</dbReference>
<dbReference type="OrthoDB" id="410651at2759"/>
<dbReference type="SUPFAM" id="SSF48350">
    <property type="entry name" value="GTPase activation domain, GAP"/>
    <property type="match status" value="1"/>
</dbReference>
<evidence type="ECO:0000313" key="3">
    <source>
        <dbReference type="EMBL" id="EMR10123.1"/>
    </source>
</evidence>
<gene>
    <name evidence="3" type="ORF">PNEG_01401</name>
</gene>
<reference evidence="4" key="1">
    <citation type="journal article" date="2016" name="Nat. Commun.">
        <title>Genome analysis of three Pneumocystis species reveals adaptation mechanisms to life exclusively in mammalian hosts.</title>
        <authorList>
            <person name="Ma L."/>
            <person name="Chen Z."/>
            <person name="Huang D.W."/>
            <person name="Kutty G."/>
            <person name="Ishihara M."/>
            <person name="Wang H."/>
            <person name="Abouelleil A."/>
            <person name="Bishop L."/>
            <person name="Davey E."/>
            <person name="Deng R."/>
            <person name="Deng X."/>
            <person name="Fan L."/>
            <person name="Fantoni G."/>
            <person name="Fitzgerald M."/>
            <person name="Gogineni E."/>
            <person name="Goldberg J.M."/>
            <person name="Handley G."/>
            <person name="Hu X."/>
            <person name="Huber C."/>
            <person name="Jiao X."/>
            <person name="Jones K."/>
            <person name="Levin J.Z."/>
            <person name="Liu Y."/>
            <person name="Macdonald P."/>
            <person name="Melnikov A."/>
            <person name="Raley C."/>
            <person name="Sassi M."/>
            <person name="Sherman B.T."/>
            <person name="Song X."/>
            <person name="Sykes S."/>
            <person name="Tran B."/>
            <person name="Walsh L."/>
            <person name="Xia Y."/>
            <person name="Yang J."/>
            <person name="Young S."/>
            <person name="Zeng Q."/>
            <person name="Zheng X."/>
            <person name="Stephens R."/>
            <person name="Nusbaum C."/>
            <person name="Birren B.W."/>
            <person name="Azadi P."/>
            <person name="Lempicki R.A."/>
            <person name="Cuomo C.A."/>
            <person name="Kovacs J.A."/>
        </authorList>
    </citation>
    <scope>NUCLEOTIDE SEQUENCE [LARGE SCALE GENOMIC DNA]</scope>
    <source>
        <strain evidence="4">B123</strain>
    </source>
</reference>
<dbReference type="Gene3D" id="1.10.555.10">
    <property type="entry name" value="Rho GTPase activation protein"/>
    <property type="match status" value="1"/>
</dbReference>
<evidence type="ECO:0000259" key="1">
    <source>
        <dbReference type="PROSITE" id="PS50191"/>
    </source>
</evidence>
<dbReference type="InterPro" id="IPR008936">
    <property type="entry name" value="Rho_GTPase_activation_prot"/>
</dbReference>
<dbReference type="Pfam" id="PF00620">
    <property type="entry name" value="RhoGAP"/>
    <property type="match status" value="1"/>
</dbReference>
<dbReference type="GO" id="GO:0007264">
    <property type="term" value="P:small GTPase-mediated signal transduction"/>
    <property type="evidence" value="ECO:0007669"/>
    <property type="project" value="TreeGrafter"/>
</dbReference>
<dbReference type="CDD" id="cd00170">
    <property type="entry name" value="SEC14"/>
    <property type="match status" value="1"/>
</dbReference>
<feature type="domain" description="Rho-GAP" evidence="2">
    <location>
        <begin position="192"/>
        <end position="382"/>
    </location>
</feature>
<dbReference type="RefSeq" id="XP_007873337.1">
    <property type="nucleotide sequence ID" value="XM_007875146.1"/>
</dbReference>
<dbReference type="Gene3D" id="3.40.525.10">
    <property type="entry name" value="CRAL-TRIO lipid binding domain"/>
    <property type="match status" value="1"/>
</dbReference>
<dbReference type="EMBL" id="AFWA02000004">
    <property type="protein sequence ID" value="EMR10123.1"/>
    <property type="molecule type" value="Genomic_DNA"/>
</dbReference>
<name>M7NN59_PNEMU</name>
<dbReference type="GO" id="GO:0032153">
    <property type="term" value="C:cell division site"/>
    <property type="evidence" value="ECO:0007669"/>
    <property type="project" value="UniProtKB-ARBA"/>
</dbReference>
<dbReference type="InterPro" id="IPR000198">
    <property type="entry name" value="RhoGAP_dom"/>
</dbReference>
<evidence type="ECO:0000259" key="2">
    <source>
        <dbReference type="PROSITE" id="PS50238"/>
    </source>
</evidence>
<evidence type="ECO:0008006" key="5">
    <source>
        <dbReference type="Google" id="ProtNLM"/>
    </source>
</evidence>
<dbReference type="InterPro" id="IPR036865">
    <property type="entry name" value="CRAL-TRIO_dom_sf"/>
</dbReference>
<keyword evidence="4" id="KW-1185">Reference proteome</keyword>
<dbReference type="GeneID" id="19895098"/>
<dbReference type="SMART" id="SM00516">
    <property type="entry name" value="SEC14"/>
    <property type="match status" value="1"/>
</dbReference>
<dbReference type="eggNOG" id="KOG4406">
    <property type="taxonomic scope" value="Eukaryota"/>
</dbReference>
<dbReference type="VEuPathDB" id="FungiDB:PNEG_01401"/>
<dbReference type="STRING" id="1069680.M7NN59"/>
<dbReference type="PROSITE" id="PS50238">
    <property type="entry name" value="RHOGAP"/>
    <property type="match status" value="1"/>
</dbReference>
<proteinExistence type="predicted"/>
<protein>
    <recommendedName>
        <fullName evidence="5">Rho-GAP domain-containing protein</fullName>
    </recommendedName>
</protein>
<organism evidence="3 4">
    <name type="scientific">Pneumocystis murina (strain B123)</name>
    <name type="common">Mouse pneumocystis pneumonia agent</name>
    <name type="synonym">Pneumocystis carinii f. sp. muris</name>
    <dbReference type="NCBI Taxonomy" id="1069680"/>
    <lineage>
        <taxon>Eukaryota</taxon>
        <taxon>Fungi</taxon>
        <taxon>Dikarya</taxon>
        <taxon>Ascomycota</taxon>
        <taxon>Taphrinomycotina</taxon>
        <taxon>Pneumocystomycetes</taxon>
        <taxon>Pneumocystaceae</taxon>
        <taxon>Pneumocystis</taxon>
    </lineage>
</organism>
<sequence>MTFTFSCARKKESDSINDQELSALVGRLIFSAGVDDEGRPLVVLNASNFPDSKVVDYDELLRRMLLVMDTFVDENDYSVILFAGGVRHRPRWNWLFQAYQSLGRKYRKYIKVLYIVHSTWWIRVMLDCMNHLVSPKFSQKMIYVSTLSELAKLVPFRQINVPPDVYAHNLKYESHVTLSEMSSESVSQMFGLSLSQLMGNEGENGLPRVVKDICAYIREEALMVEGLFRRSPSSILLKQVREAYDRGNPVRLSEYGPHLAAVLLKLYLRSLPEPLFTHNLYPLLRKISHQSSSKNILFIRNTLLPKLSTPSVILLANVCLLLHDVSLHSKENLMHPRNLSICISPTLVRHPTDPLLDVQLCNLGGGLGMMMVIAIESTYDIFDFVFPLNPESLQSDIIQKIPETSPSGMEQKVSETLRSEMVQKIPETSPSGMEQKVPEALRNGMVRKIHETLHTEILQEIPETIHTEMVREVFESFIPNLVESAPVSYLSQVFSSSPISCVSSLTSEQSRKSISLPESPLFNGVSSLKHEPINESSFLLTSKPNRSSNLTIRRQNLSSLSNLSPTCRRSKTTSVHEMFNSKLRSGIDISPNAKFSLIGSNSLKVKTGLVESLRNLYEEKSILKTSKDFDVSKLQGKRVII</sequence>
<dbReference type="HOGENOM" id="CLU_427066_0_0_1"/>
<dbReference type="GO" id="GO:0005096">
    <property type="term" value="F:GTPase activator activity"/>
    <property type="evidence" value="ECO:0007669"/>
    <property type="project" value="TreeGrafter"/>
</dbReference>
<accession>M7NN59</accession>